<dbReference type="Ensembl" id="ENSSDUT00000032704.1">
    <property type="protein sequence ID" value="ENSSDUP00000032152.1"/>
    <property type="gene ID" value="ENSSDUG00000023104.1"/>
</dbReference>
<dbReference type="AlphaFoldDB" id="A0A3B4VNI1"/>
<proteinExistence type="predicted"/>
<protein>
    <submittedName>
        <fullName evidence="1">Uncharacterized protein</fullName>
    </submittedName>
</protein>
<reference evidence="1" key="2">
    <citation type="submission" date="2025-09" db="UniProtKB">
        <authorList>
            <consortium name="Ensembl"/>
        </authorList>
    </citation>
    <scope>IDENTIFICATION</scope>
</reference>
<reference evidence="1" key="1">
    <citation type="submission" date="2025-08" db="UniProtKB">
        <authorList>
            <consortium name="Ensembl"/>
        </authorList>
    </citation>
    <scope>IDENTIFICATION</scope>
</reference>
<dbReference type="GeneTree" id="ENSGT01130000279046"/>
<name>A0A3B4VNI1_SERDU</name>
<dbReference type="Proteomes" id="UP000261420">
    <property type="component" value="Unplaced"/>
</dbReference>
<accession>A0A3B4VNI1</accession>
<evidence type="ECO:0000313" key="2">
    <source>
        <dbReference type="Proteomes" id="UP000261420"/>
    </source>
</evidence>
<organism evidence="1 2">
    <name type="scientific">Seriola dumerili</name>
    <name type="common">Greater amberjack</name>
    <name type="synonym">Caranx dumerili</name>
    <dbReference type="NCBI Taxonomy" id="41447"/>
    <lineage>
        <taxon>Eukaryota</taxon>
        <taxon>Metazoa</taxon>
        <taxon>Chordata</taxon>
        <taxon>Craniata</taxon>
        <taxon>Vertebrata</taxon>
        <taxon>Euteleostomi</taxon>
        <taxon>Actinopterygii</taxon>
        <taxon>Neopterygii</taxon>
        <taxon>Teleostei</taxon>
        <taxon>Neoteleostei</taxon>
        <taxon>Acanthomorphata</taxon>
        <taxon>Carangaria</taxon>
        <taxon>Carangiformes</taxon>
        <taxon>Carangidae</taxon>
        <taxon>Seriola</taxon>
    </lineage>
</organism>
<evidence type="ECO:0000313" key="1">
    <source>
        <dbReference type="Ensembl" id="ENSSDUP00000032152.1"/>
    </source>
</evidence>
<dbReference type="OMA" id="CLDSYPG"/>
<keyword evidence="2" id="KW-1185">Reference proteome</keyword>
<sequence length="151" mass="17085">HFQLQFVDQILESGHVSDLKDILGLNHFSFYSYSTEWLLSCLDSYPGFQFLKLLLPSLQSYLLCLIQALLQVFHRGLQVLLHPLQVGAGVLLFLHVLRQRISLHLLLRPDSIISAAGLGVQRALQGVHGPLVIPLEVVDFFVLLRHLSVHF</sequence>